<dbReference type="GO" id="GO:0006955">
    <property type="term" value="P:immune response"/>
    <property type="evidence" value="ECO:0007669"/>
    <property type="project" value="InterPro"/>
</dbReference>
<dbReference type="Pfam" id="PF00048">
    <property type="entry name" value="IL8"/>
    <property type="match status" value="1"/>
</dbReference>
<comment type="subcellular location">
    <subcellularLocation>
        <location evidence="4">Secreted</location>
    </subcellularLocation>
</comment>
<keyword evidence="4" id="KW-0145">Chemotaxis</keyword>
<dbReference type="GO" id="GO:0008009">
    <property type="term" value="F:chemokine activity"/>
    <property type="evidence" value="ECO:0007669"/>
    <property type="project" value="InterPro"/>
</dbReference>
<evidence type="ECO:0000313" key="8">
    <source>
        <dbReference type="EMBL" id="GLD50857.1"/>
    </source>
</evidence>
<reference evidence="8" key="1">
    <citation type="submission" date="2022-08" db="EMBL/GenBank/DDBJ databases">
        <title>Genome sequencing of akame (Lates japonicus).</title>
        <authorList>
            <person name="Hashiguchi Y."/>
            <person name="Takahashi H."/>
        </authorList>
    </citation>
    <scope>NUCLEOTIDE SEQUENCE</scope>
    <source>
        <strain evidence="8">Kochi</strain>
    </source>
</reference>
<keyword evidence="3" id="KW-1015">Disulfide bond</keyword>
<feature type="region of interest" description="Disordered" evidence="5">
    <location>
        <begin position="1"/>
        <end position="25"/>
    </location>
</feature>
<dbReference type="Proteomes" id="UP001279410">
    <property type="component" value="Unassembled WGS sequence"/>
</dbReference>
<dbReference type="SMART" id="SM00199">
    <property type="entry name" value="SCY"/>
    <property type="match status" value="1"/>
</dbReference>
<evidence type="ECO:0000256" key="1">
    <source>
        <dbReference type="ARBA" id="ARBA00010868"/>
    </source>
</evidence>
<evidence type="ECO:0000256" key="6">
    <source>
        <dbReference type="SAM" id="Phobius"/>
    </source>
</evidence>
<feature type="compositionally biased region" description="Polar residues" evidence="5">
    <location>
        <begin position="12"/>
        <end position="25"/>
    </location>
</feature>
<evidence type="ECO:0000313" key="9">
    <source>
        <dbReference type="Proteomes" id="UP001279410"/>
    </source>
</evidence>
<dbReference type="PROSITE" id="PS00472">
    <property type="entry name" value="SMALL_CYTOKINES_CC"/>
    <property type="match status" value="1"/>
</dbReference>
<dbReference type="CDD" id="cd00169">
    <property type="entry name" value="Chemokine"/>
    <property type="match status" value="1"/>
</dbReference>
<evidence type="ECO:0000256" key="2">
    <source>
        <dbReference type="ARBA" id="ARBA00022514"/>
    </source>
</evidence>
<feature type="domain" description="Chemokine interleukin-8-like" evidence="7">
    <location>
        <begin position="73"/>
        <end position="135"/>
    </location>
</feature>
<dbReference type="AlphaFoldDB" id="A0AAD3MBI3"/>
<keyword evidence="2 4" id="KW-0202">Cytokine</keyword>
<keyword evidence="6" id="KW-0472">Membrane</keyword>
<evidence type="ECO:0000256" key="4">
    <source>
        <dbReference type="RuleBase" id="RU361150"/>
    </source>
</evidence>
<dbReference type="EMBL" id="BRZM01000010">
    <property type="protein sequence ID" value="GLD50857.1"/>
    <property type="molecule type" value="Genomic_DNA"/>
</dbReference>
<evidence type="ECO:0000259" key="7">
    <source>
        <dbReference type="SMART" id="SM00199"/>
    </source>
</evidence>
<keyword evidence="6" id="KW-0812">Transmembrane</keyword>
<accession>A0AAD3MBI3</accession>
<feature type="transmembrane region" description="Helical" evidence="6">
    <location>
        <begin position="52"/>
        <end position="73"/>
    </location>
</feature>
<dbReference type="PANTHER" id="PTHR12015:SF186">
    <property type="entry name" value="C-C MOTIF CHEMOKINE 21-LIKE-RELATED"/>
    <property type="match status" value="1"/>
</dbReference>
<dbReference type="InterPro" id="IPR039809">
    <property type="entry name" value="Chemokine_b/g/d"/>
</dbReference>
<evidence type="ECO:0000256" key="3">
    <source>
        <dbReference type="ARBA" id="ARBA00023157"/>
    </source>
</evidence>
<comment type="similarity">
    <text evidence="1 4">Belongs to the intercrine beta (chemokine CC) family.</text>
</comment>
<evidence type="ECO:0000256" key="5">
    <source>
        <dbReference type="SAM" id="MobiDB-lite"/>
    </source>
</evidence>
<dbReference type="InterPro" id="IPR036048">
    <property type="entry name" value="Interleukin_8-like_sf"/>
</dbReference>
<dbReference type="InterPro" id="IPR001811">
    <property type="entry name" value="Chemokine_IL8-like_dom"/>
</dbReference>
<organism evidence="8 9">
    <name type="scientific">Lates japonicus</name>
    <name type="common">Japanese lates</name>
    <dbReference type="NCBI Taxonomy" id="270547"/>
    <lineage>
        <taxon>Eukaryota</taxon>
        <taxon>Metazoa</taxon>
        <taxon>Chordata</taxon>
        <taxon>Craniata</taxon>
        <taxon>Vertebrata</taxon>
        <taxon>Euteleostomi</taxon>
        <taxon>Actinopterygii</taxon>
        <taxon>Neopterygii</taxon>
        <taxon>Teleostei</taxon>
        <taxon>Neoteleostei</taxon>
        <taxon>Acanthomorphata</taxon>
        <taxon>Carangaria</taxon>
        <taxon>Carangaria incertae sedis</taxon>
        <taxon>Centropomidae</taxon>
        <taxon>Lates</taxon>
    </lineage>
</organism>
<dbReference type="SUPFAM" id="SSF54117">
    <property type="entry name" value="Interleukin 8-like chemokines"/>
    <property type="match status" value="1"/>
</dbReference>
<dbReference type="Gene3D" id="2.40.50.40">
    <property type="match status" value="1"/>
</dbReference>
<dbReference type="InterPro" id="IPR000827">
    <property type="entry name" value="Chemokine_CC_CS"/>
</dbReference>
<dbReference type="GO" id="GO:0005615">
    <property type="term" value="C:extracellular space"/>
    <property type="evidence" value="ECO:0007669"/>
    <property type="project" value="UniProtKB-KW"/>
</dbReference>
<protein>
    <recommendedName>
        <fullName evidence="4">C-C motif chemokine</fullName>
    </recommendedName>
</protein>
<keyword evidence="4" id="KW-0964">Secreted</keyword>
<proteinExistence type="inferred from homology"/>
<keyword evidence="6" id="KW-1133">Transmembrane helix</keyword>
<dbReference type="PANTHER" id="PTHR12015">
    <property type="entry name" value="SMALL INDUCIBLE CYTOKINE A"/>
    <property type="match status" value="1"/>
</dbReference>
<name>A0AAD3MBI3_LATJO</name>
<sequence length="150" mass="16908">MKLSESGDELSLTGQTPITTTSGNTGVDHMEDNCKLPLEHYRVATTDCTMRFNVLFLLLSLSFLCLALAQVSYDDCCLKYVKNLSHRIQKHAVKYRRQETDGGCNIPAIIFTMRKGRMFCTDPKQGWVVELMRKIDGKSVTPSREGLNRG</sequence>
<gene>
    <name evidence="8" type="ORF">AKAME5_000399600</name>
</gene>
<comment type="caution">
    <text evidence="8">The sequence shown here is derived from an EMBL/GenBank/DDBJ whole genome shotgun (WGS) entry which is preliminary data.</text>
</comment>
<keyword evidence="9" id="KW-1185">Reference proteome</keyword>